<dbReference type="OrthoDB" id="123171at2"/>
<comment type="caution">
    <text evidence="2">The sequence shown here is derived from an EMBL/GenBank/DDBJ whole genome shotgun (WGS) entry which is preliminary data.</text>
</comment>
<dbReference type="EMBL" id="SHKW01000001">
    <property type="protein sequence ID" value="RZU42339.1"/>
    <property type="molecule type" value="Genomic_DNA"/>
</dbReference>
<evidence type="ECO:0000313" key="3">
    <source>
        <dbReference type="Proteomes" id="UP000292958"/>
    </source>
</evidence>
<feature type="region of interest" description="Disordered" evidence="1">
    <location>
        <begin position="1"/>
        <end position="38"/>
    </location>
</feature>
<keyword evidence="3" id="KW-1185">Reference proteome</keyword>
<reference evidence="2 3" key="1">
    <citation type="submission" date="2019-02" db="EMBL/GenBank/DDBJ databases">
        <title>Genomic Encyclopedia of Archaeal and Bacterial Type Strains, Phase II (KMG-II): from individual species to whole genera.</title>
        <authorList>
            <person name="Goeker M."/>
        </authorList>
    </citation>
    <scope>NUCLEOTIDE SEQUENCE [LARGE SCALE GENOMIC DNA]</scope>
    <source>
        <strain evidence="2 3">DSM 18101</strain>
    </source>
</reference>
<name>A0A4Q7YYW1_9BACT</name>
<dbReference type="AlphaFoldDB" id="A0A4Q7YYW1"/>
<evidence type="ECO:0000256" key="1">
    <source>
        <dbReference type="SAM" id="MobiDB-lite"/>
    </source>
</evidence>
<accession>A0A4Q7YYW1</accession>
<organism evidence="2 3">
    <name type="scientific">Edaphobacter modestus</name>
    <dbReference type="NCBI Taxonomy" id="388466"/>
    <lineage>
        <taxon>Bacteria</taxon>
        <taxon>Pseudomonadati</taxon>
        <taxon>Acidobacteriota</taxon>
        <taxon>Terriglobia</taxon>
        <taxon>Terriglobales</taxon>
        <taxon>Acidobacteriaceae</taxon>
        <taxon>Edaphobacter</taxon>
    </lineage>
</organism>
<dbReference type="RefSeq" id="WP_130420104.1">
    <property type="nucleotide sequence ID" value="NZ_SHKW01000001.1"/>
</dbReference>
<evidence type="ECO:0000313" key="2">
    <source>
        <dbReference type="EMBL" id="RZU42339.1"/>
    </source>
</evidence>
<sequence>MPPAKSSTKKKPAGGPAPRRAAEAAVPQSSLAPSLPPALTNPDAVTTYKSLYDVLGRAYWESSDLTAKDTIQGARDSIYEILTDLNAAKLEANTALFLSLTIKIRDSNKALDEIKEKINSITKNISTASSVIAAITKVVSIAPTLL</sequence>
<protein>
    <submittedName>
        <fullName evidence="2">Uncharacterized protein</fullName>
    </submittedName>
</protein>
<gene>
    <name evidence="2" type="ORF">BDD14_3904</name>
</gene>
<feature type="compositionally biased region" description="Low complexity" evidence="1">
    <location>
        <begin position="13"/>
        <end position="33"/>
    </location>
</feature>
<proteinExistence type="predicted"/>
<dbReference type="Proteomes" id="UP000292958">
    <property type="component" value="Unassembled WGS sequence"/>
</dbReference>